<dbReference type="InterPro" id="IPR004175">
    <property type="entry name" value="RNA_CPDase"/>
</dbReference>
<dbReference type="HAMAP" id="MF_01940">
    <property type="entry name" value="RNA_CPDase"/>
    <property type="match status" value="1"/>
</dbReference>
<reference evidence="3 4" key="1">
    <citation type="submission" date="2024-03" db="EMBL/GenBank/DDBJ databases">
        <title>Novel species of the genus Variovorax.</title>
        <authorList>
            <person name="Liu Q."/>
            <person name="Xin Y.-H."/>
        </authorList>
    </citation>
    <scope>NUCLEOTIDE SEQUENCE [LARGE SCALE GENOMIC DNA]</scope>
    <source>
        <strain evidence="3 4">KACC 18501</strain>
    </source>
</reference>
<dbReference type="PANTHER" id="PTHR35561">
    <property type="entry name" value="RNA 2',3'-CYCLIC PHOSPHODIESTERASE"/>
    <property type="match status" value="1"/>
</dbReference>
<keyword evidence="4" id="KW-1185">Reference proteome</keyword>
<comment type="function">
    <text evidence="2">Hydrolyzes RNA 2',3'-cyclic phosphodiester to an RNA 2'-phosphomonoester.</text>
</comment>
<organism evidence="3 4">
    <name type="scientific">Variovorax humicola</name>
    <dbReference type="NCBI Taxonomy" id="1769758"/>
    <lineage>
        <taxon>Bacteria</taxon>
        <taxon>Pseudomonadati</taxon>
        <taxon>Pseudomonadota</taxon>
        <taxon>Betaproteobacteria</taxon>
        <taxon>Burkholderiales</taxon>
        <taxon>Comamonadaceae</taxon>
        <taxon>Variovorax</taxon>
    </lineage>
</organism>
<feature type="active site" description="Proton donor" evidence="2">
    <location>
        <position position="47"/>
    </location>
</feature>
<comment type="caution">
    <text evidence="3">The sequence shown here is derived from an EMBL/GenBank/DDBJ whole genome shotgun (WGS) entry which is preliminary data.</text>
</comment>
<dbReference type="RefSeq" id="WP_340362734.1">
    <property type="nucleotide sequence ID" value="NZ_JBBKZV010000002.1"/>
</dbReference>
<dbReference type="Proteomes" id="UP001363010">
    <property type="component" value="Unassembled WGS sequence"/>
</dbReference>
<feature type="short sequence motif" description="HXTX 2" evidence="2">
    <location>
        <begin position="127"/>
        <end position="130"/>
    </location>
</feature>
<dbReference type="SUPFAM" id="SSF55144">
    <property type="entry name" value="LigT-like"/>
    <property type="match status" value="1"/>
</dbReference>
<gene>
    <name evidence="3" type="primary">thpR</name>
    <name evidence="3" type="ORF">WKW80_06550</name>
</gene>
<feature type="short sequence motif" description="HXTX 1" evidence="2">
    <location>
        <begin position="47"/>
        <end position="50"/>
    </location>
</feature>
<comment type="similarity">
    <text evidence="2">Belongs to the 2H phosphoesterase superfamily. ThpR family.</text>
</comment>
<evidence type="ECO:0000256" key="2">
    <source>
        <dbReference type="HAMAP-Rule" id="MF_01940"/>
    </source>
</evidence>
<accession>A0ABU8VVA2</accession>
<comment type="catalytic activity">
    <reaction evidence="2">
        <text>a 3'-end 2',3'-cyclophospho-ribonucleotide-RNA + H2O = a 3'-end 2'-phospho-ribonucleotide-RNA + H(+)</text>
        <dbReference type="Rhea" id="RHEA:11828"/>
        <dbReference type="Rhea" id="RHEA-COMP:10464"/>
        <dbReference type="Rhea" id="RHEA-COMP:17353"/>
        <dbReference type="ChEBI" id="CHEBI:15377"/>
        <dbReference type="ChEBI" id="CHEBI:15378"/>
        <dbReference type="ChEBI" id="CHEBI:83064"/>
        <dbReference type="ChEBI" id="CHEBI:173113"/>
        <dbReference type="EC" id="3.1.4.58"/>
    </reaction>
</comment>
<dbReference type="PANTHER" id="PTHR35561:SF1">
    <property type="entry name" value="RNA 2',3'-CYCLIC PHOSPHODIESTERASE"/>
    <property type="match status" value="1"/>
</dbReference>
<sequence length="176" mass="20075">MTSAAVPRLRLFLGLFPDPAVQSAIDAYRKNWCWPRGARPTALARIHMTLHFLGEVEAAQRIVLQEGLAEVPMHPLTLALRRSEVWRNPVAVLRPDENEVLRELHERLKRPIVRAGLAPERGRWIPHLTLARRCRGAIPPPEPPAIPWPVNEFLLVCSHRSNPVRYEILARHCSRG</sequence>
<evidence type="ECO:0000313" key="4">
    <source>
        <dbReference type="Proteomes" id="UP001363010"/>
    </source>
</evidence>
<dbReference type="EC" id="3.1.4.58" evidence="2"/>
<name>A0ABU8VVA2_9BURK</name>
<keyword evidence="1 2" id="KW-0378">Hydrolase</keyword>
<dbReference type="Gene3D" id="3.90.1140.10">
    <property type="entry name" value="Cyclic phosphodiesterase"/>
    <property type="match status" value="1"/>
</dbReference>
<proteinExistence type="inferred from homology"/>
<dbReference type="EMBL" id="JBBKZV010000002">
    <property type="protein sequence ID" value="MEJ8821697.1"/>
    <property type="molecule type" value="Genomic_DNA"/>
</dbReference>
<dbReference type="InterPro" id="IPR009097">
    <property type="entry name" value="Cyclic_Pdiesterase"/>
</dbReference>
<evidence type="ECO:0000256" key="1">
    <source>
        <dbReference type="ARBA" id="ARBA00022801"/>
    </source>
</evidence>
<dbReference type="NCBIfam" id="TIGR02258">
    <property type="entry name" value="2_5_ligase"/>
    <property type="match status" value="1"/>
</dbReference>
<feature type="active site" description="Proton acceptor" evidence="2">
    <location>
        <position position="127"/>
    </location>
</feature>
<evidence type="ECO:0000313" key="3">
    <source>
        <dbReference type="EMBL" id="MEJ8821697.1"/>
    </source>
</evidence>
<dbReference type="Pfam" id="PF13563">
    <property type="entry name" value="2_5_RNA_ligase2"/>
    <property type="match status" value="1"/>
</dbReference>
<protein>
    <recommendedName>
        <fullName evidence="2">RNA 2',3'-cyclic phosphodiesterase</fullName>
        <shortName evidence="2">RNA 2',3'-CPDase</shortName>
        <ecNumber evidence="2">3.1.4.58</ecNumber>
    </recommendedName>
</protein>